<gene>
    <name evidence="3" type="ORF">yc1106_01838</name>
</gene>
<accession>A0A9Q8Z246</accession>
<feature type="compositionally biased region" description="Low complexity" evidence="2">
    <location>
        <begin position="214"/>
        <end position="226"/>
    </location>
</feature>
<dbReference type="PANTHER" id="PTHR12829:SF4">
    <property type="entry name" value="N(6)-ADENINE-SPECIFIC METHYLTRANSFERASE METTL4"/>
    <property type="match status" value="1"/>
</dbReference>
<sequence>MTPSNPIIYQNATADITLIDIPTSIVAARGDRSDILLSTAPLEAPLQPKEDYQPKTQKAKAKAKAAKTQAVDKVQQNSFSLPIHASKQATDPASHNFQSRDLDDTRYKVLVEHALAQIRTQVSGPWCTRRKLMTQRLGSGEEGMMDVDSPTEKDVEARMREWVSWNQIKEDDPAFNLQQLMASLSAASEAAGPATDTNKWTLSYRPAREAESSTQAAETDTQETQTEPWTCTFHNPHAHSLEATITEQMSPSAPSGQAYRFTIPPRASLFLSDTTASDAFRTSFRQLTDEHSLPRHFDLVLLDPPWPNRSAKRKGAYEQVGGVPYLKKMLLNMDIDTYLEHNALVGVWITNKTSLRDHVLGPGGLFETWNVGLIEEWIWVKTTTKGEPMFDIDNAMRKPYEILLLGRAAPNSWTTMVHAPVVKRRVVAAVPDVHSRKPCLKTLLEPFLVDPTDYSALEVFSRYLVSGWTSWGNEVLKYNWEGYWAPAEGTET</sequence>
<keyword evidence="4" id="KW-1185">Reference proteome</keyword>
<proteinExistence type="inferred from homology"/>
<dbReference type="EMBL" id="CP089274">
    <property type="protein sequence ID" value="USP74564.1"/>
    <property type="molecule type" value="Genomic_DNA"/>
</dbReference>
<evidence type="ECO:0000313" key="4">
    <source>
        <dbReference type="Proteomes" id="UP001056012"/>
    </source>
</evidence>
<comment type="similarity">
    <text evidence="1">Belongs to the MT-A70-like family.</text>
</comment>
<dbReference type="PROSITE" id="PS51143">
    <property type="entry name" value="MT_A70"/>
    <property type="match status" value="1"/>
</dbReference>
<dbReference type="OrthoDB" id="61116at2759"/>
<dbReference type="PANTHER" id="PTHR12829">
    <property type="entry name" value="N6-ADENOSINE-METHYLTRANSFERASE"/>
    <property type="match status" value="1"/>
</dbReference>
<evidence type="ECO:0000256" key="2">
    <source>
        <dbReference type="SAM" id="MobiDB-lite"/>
    </source>
</evidence>
<evidence type="ECO:0000313" key="3">
    <source>
        <dbReference type="EMBL" id="USP74564.1"/>
    </source>
</evidence>
<dbReference type="GO" id="GO:0008168">
    <property type="term" value="F:methyltransferase activity"/>
    <property type="evidence" value="ECO:0007669"/>
    <property type="project" value="TreeGrafter"/>
</dbReference>
<evidence type="ECO:0000256" key="1">
    <source>
        <dbReference type="PROSITE-ProRule" id="PRU00489"/>
    </source>
</evidence>
<dbReference type="Proteomes" id="UP001056012">
    <property type="component" value="Chromosome 1"/>
</dbReference>
<dbReference type="InterPro" id="IPR007757">
    <property type="entry name" value="MT-A70-like"/>
</dbReference>
<dbReference type="GO" id="GO:0005634">
    <property type="term" value="C:nucleus"/>
    <property type="evidence" value="ECO:0007669"/>
    <property type="project" value="TreeGrafter"/>
</dbReference>
<protein>
    <submittedName>
        <fullName evidence="3">Mt-a70-domain-containing protein</fullName>
    </submittedName>
</protein>
<dbReference type="VEuPathDB" id="FungiDB:yc1106_01838"/>
<reference evidence="3" key="1">
    <citation type="submission" date="2021-12" db="EMBL/GenBank/DDBJ databases">
        <title>Curvularia clavata genome.</title>
        <authorList>
            <person name="Cao Y."/>
        </authorList>
    </citation>
    <scope>NUCLEOTIDE SEQUENCE</scope>
    <source>
        <strain evidence="3">Yc1106</strain>
    </source>
</reference>
<organism evidence="3 4">
    <name type="scientific">Curvularia clavata</name>
    <dbReference type="NCBI Taxonomy" id="95742"/>
    <lineage>
        <taxon>Eukaryota</taxon>
        <taxon>Fungi</taxon>
        <taxon>Dikarya</taxon>
        <taxon>Ascomycota</taxon>
        <taxon>Pezizomycotina</taxon>
        <taxon>Dothideomycetes</taxon>
        <taxon>Pleosporomycetidae</taxon>
        <taxon>Pleosporales</taxon>
        <taxon>Pleosporineae</taxon>
        <taxon>Pleosporaceae</taxon>
        <taxon>Curvularia</taxon>
    </lineage>
</organism>
<name>A0A9Q8Z246_CURCL</name>
<dbReference type="AlphaFoldDB" id="A0A9Q8Z246"/>
<dbReference type="Pfam" id="PF05063">
    <property type="entry name" value="MT-A70"/>
    <property type="match status" value="1"/>
</dbReference>
<feature type="region of interest" description="Disordered" evidence="2">
    <location>
        <begin position="206"/>
        <end position="226"/>
    </location>
</feature>